<comment type="caution">
    <text evidence="1">The sequence shown here is derived from an EMBL/GenBank/DDBJ whole genome shotgun (WGS) entry which is preliminary data.</text>
</comment>
<gene>
    <name evidence="1" type="ORF">SNE35_17950</name>
</gene>
<name>A0ABU5DKY6_9BURK</name>
<protein>
    <submittedName>
        <fullName evidence="1">Uncharacterized protein</fullName>
    </submittedName>
</protein>
<dbReference type="EMBL" id="JAXCLA010000005">
    <property type="protein sequence ID" value="MDY0746401.1"/>
    <property type="molecule type" value="Genomic_DNA"/>
</dbReference>
<evidence type="ECO:0000313" key="2">
    <source>
        <dbReference type="Proteomes" id="UP001285263"/>
    </source>
</evidence>
<evidence type="ECO:0000313" key="1">
    <source>
        <dbReference type="EMBL" id="MDY0746401.1"/>
    </source>
</evidence>
<keyword evidence="2" id="KW-1185">Reference proteome</keyword>
<proteinExistence type="predicted"/>
<sequence length="74" mass="8500">MKADTNIAADRLMRLVDELLHHDDAGDLRVEVRILKRGQKEILLSCGKQYRYVVDFEPGRPAHSLTRSKESHCP</sequence>
<accession>A0ABU5DKY6</accession>
<reference evidence="1 2" key="1">
    <citation type="submission" date="2023-11" db="EMBL/GenBank/DDBJ databases">
        <title>Paucibacter sp. nov., isolated from fresh soil in Korea.</title>
        <authorList>
            <person name="Le N.T.T."/>
        </authorList>
    </citation>
    <scope>NUCLEOTIDE SEQUENCE [LARGE SCALE GENOMIC DNA]</scope>
    <source>
        <strain evidence="1 2">R3-3</strain>
    </source>
</reference>
<dbReference type="RefSeq" id="WP_320424310.1">
    <property type="nucleotide sequence ID" value="NZ_JAXCLA010000005.1"/>
</dbReference>
<organism evidence="1 2">
    <name type="scientific">Roseateles agri</name>
    <dbReference type="NCBI Taxonomy" id="3098619"/>
    <lineage>
        <taxon>Bacteria</taxon>
        <taxon>Pseudomonadati</taxon>
        <taxon>Pseudomonadota</taxon>
        <taxon>Betaproteobacteria</taxon>
        <taxon>Burkholderiales</taxon>
        <taxon>Sphaerotilaceae</taxon>
        <taxon>Roseateles</taxon>
    </lineage>
</organism>
<dbReference type="Proteomes" id="UP001285263">
    <property type="component" value="Unassembled WGS sequence"/>
</dbReference>